<proteinExistence type="predicted"/>
<accession>A0ACC6L0P0</accession>
<gene>
    <name evidence="1" type="ORF">J2X78_003743</name>
</gene>
<comment type="caution">
    <text evidence="1">The sequence shown here is derived from an EMBL/GenBank/DDBJ whole genome shotgun (WGS) entry which is preliminary data.</text>
</comment>
<sequence length="178" mass="20288">MAILISQKKSVLAAITLCFIIIALGVFFTGCTKTKAIVRYHELLDLIYQNSLDRNALDSAITAKDYAKAENIRIVWEDHLGEAIEKIKKEKCPKEVYDLNRTLEEGLQCYKIKISTDYKKLISLYVNQKNGHPSAQAEATALSTKMHNDIELVRKKVNNAKKEFTGKYRLYDVNAPEF</sequence>
<protein>
    <submittedName>
        <fullName evidence="1">Uncharacterized protein</fullName>
    </submittedName>
</protein>
<dbReference type="Proteomes" id="UP001246858">
    <property type="component" value="Unassembled WGS sequence"/>
</dbReference>
<evidence type="ECO:0000313" key="2">
    <source>
        <dbReference type="Proteomes" id="UP001246858"/>
    </source>
</evidence>
<keyword evidence="2" id="KW-1185">Reference proteome</keyword>
<evidence type="ECO:0000313" key="1">
    <source>
        <dbReference type="EMBL" id="MDR6785169.1"/>
    </source>
</evidence>
<organism evidence="1 2">
    <name type="scientific">Pedobacter africanus</name>
    <dbReference type="NCBI Taxonomy" id="151894"/>
    <lineage>
        <taxon>Bacteria</taxon>
        <taxon>Pseudomonadati</taxon>
        <taxon>Bacteroidota</taxon>
        <taxon>Sphingobacteriia</taxon>
        <taxon>Sphingobacteriales</taxon>
        <taxon>Sphingobacteriaceae</taxon>
        <taxon>Pedobacter</taxon>
    </lineage>
</organism>
<dbReference type="EMBL" id="JAVDTF010000003">
    <property type="protein sequence ID" value="MDR6785169.1"/>
    <property type="molecule type" value="Genomic_DNA"/>
</dbReference>
<reference evidence="1" key="1">
    <citation type="submission" date="2023-07" db="EMBL/GenBank/DDBJ databases">
        <title>Sorghum-associated microbial communities from plants grown in Nebraska, USA.</title>
        <authorList>
            <person name="Schachtman D."/>
        </authorList>
    </citation>
    <scope>NUCLEOTIDE SEQUENCE</scope>
    <source>
        <strain evidence="1">2697</strain>
    </source>
</reference>
<name>A0ACC6L0P0_9SPHI</name>